<reference evidence="1 2" key="1">
    <citation type="journal article" date="2012" name="J. Bacteriol.">
        <title>Complete genome sequence of Riemerella anatipestifer reference strain.</title>
        <authorList>
            <person name="Wang X."/>
            <person name="Zhu D."/>
            <person name="Wang M."/>
            <person name="Cheng A."/>
            <person name="Jia R."/>
            <person name="Zhou Y."/>
            <person name="Chen Z."/>
            <person name="Luo Q."/>
            <person name="Liu F."/>
            <person name="Wang Y."/>
            <person name="Chen X.Y."/>
        </authorList>
    </citation>
    <scope>NUCLEOTIDE SEQUENCE [LARGE SCALE GENOMIC DNA]</scope>
    <source>
        <strain evidence="2">DSM 15868</strain>
    </source>
</reference>
<dbReference type="KEGG" id="rai:RA0C_1433"/>
<dbReference type="EMBL" id="CP003388">
    <property type="protein sequence ID" value="AFD56328.1"/>
    <property type="molecule type" value="Genomic_DNA"/>
</dbReference>
<dbReference type="AlphaFoldDB" id="H8MBD4"/>
<dbReference type="HOGENOM" id="CLU_3122196_0_0_10"/>
<name>H8MBD4_RIEAD</name>
<sequence length="50" mass="5774">MVECLPRKFFVDIINFWACPSPWLYPRLGSVFGQSLFYDKGSEQSSEPLS</sequence>
<proteinExistence type="predicted"/>
<protein>
    <submittedName>
        <fullName evidence="1">Uncharacterized protein</fullName>
    </submittedName>
</protein>
<evidence type="ECO:0000313" key="1">
    <source>
        <dbReference type="EMBL" id="AFD56328.1"/>
    </source>
</evidence>
<dbReference type="Proteomes" id="UP000010093">
    <property type="component" value="Chromosome"/>
</dbReference>
<organism evidence="1 2">
    <name type="scientific">Riemerella anatipestifer (strain ATCC 11845 / DSM 15868 / JCM 9532 / NCTC 11014)</name>
    <dbReference type="NCBI Taxonomy" id="693978"/>
    <lineage>
        <taxon>Bacteria</taxon>
        <taxon>Pseudomonadati</taxon>
        <taxon>Bacteroidota</taxon>
        <taxon>Flavobacteriia</taxon>
        <taxon>Flavobacteriales</taxon>
        <taxon>Weeksellaceae</taxon>
        <taxon>Riemerella</taxon>
    </lineage>
</organism>
<accession>H8MBD4</accession>
<gene>
    <name evidence="1" type="ORF">RA0C_1433</name>
</gene>
<evidence type="ECO:0000313" key="2">
    <source>
        <dbReference type="Proteomes" id="UP000010093"/>
    </source>
</evidence>